<gene>
    <name evidence="1" type="ORF">BDN72DRAFT_872993</name>
</gene>
<keyword evidence="2" id="KW-1185">Reference proteome</keyword>
<sequence length="855" mass="97968">MGNQDANEGENLPRVFKVEFPNQSAGAPIDPPFGNMDETETPNENPWAPFNSRMEWEIARWAKLRGLGSTAFSDLLSIPGVKESLGLSYGNTRELNAILDDHLTSRCPPFQRREVIVQNEVCELYFRDIIGCIRSIWADEELAGHLVFKPVQEYTDEDHKNRLYNEMNTAKWWWATQVALDSNEEGGTIVPVLISSDKTTLTMFGGKQAYPIYMTIGNVPKEIRRKPRHHAQILVGYLPIASLEHVPVTARRRTLTNLFHYCVDIILAPLKQAGEVGVSMRSGDGVWRRCHPIFATFVGDYPEQLLVTCIKQGQCPTMCVAKPHNIGGSLQHAKYRDIDTISTALNSLPLGATSFRRACADAGVKPVQNPFWLHLPYLDIYHSITPDILHQLYQGLIKHLIEWLREAYGDAEIDARCRRLPPNHQVRQFFKGITRMTRVTGKEHSQISRIILGILIDAKPHHHHTTAQSKRLVHAVRGLLDFVFIAQFPTHTSATLRDLKTALNDFHAYKNVFIQLNIRIDFNIPKLHSLEHYSDLIQFYGTTDNYNTEYTERLHIDFAKEAFRSTNMRDEFPQMTLWLDRREKVIEHEQVIRSRQSSLRPPPNPYHSNSIRISLDTLVEKYKAIHFANALAQFIVSRREPTYSWHQIEQHARDLQLPDVSFSVYHSIKFVIDTDLKSETIDIIHAKPSRSDKRGRPIPPRFDTALLTQSDNPFRAKDYQVVRVRTIFKLPIAICSEFLSEDPDFGIKDVDSSQSSSASSTSDTSEPNSPIHLAYVELFTKFGTPDDVHGMYSIKPLIKDQLHVYRIIPVSYLCRSVHLFPRFGQRAESSWTSSNVLDKATQFFVNTMSDRDMFR</sequence>
<proteinExistence type="predicted"/>
<reference evidence="1 2" key="1">
    <citation type="journal article" date="2019" name="Nat. Ecol. Evol.">
        <title>Megaphylogeny resolves global patterns of mushroom evolution.</title>
        <authorList>
            <person name="Varga T."/>
            <person name="Krizsan K."/>
            <person name="Foldi C."/>
            <person name="Dima B."/>
            <person name="Sanchez-Garcia M."/>
            <person name="Sanchez-Ramirez S."/>
            <person name="Szollosi G.J."/>
            <person name="Szarkandi J.G."/>
            <person name="Papp V."/>
            <person name="Albert L."/>
            <person name="Andreopoulos W."/>
            <person name="Angelini C."/>
            <person name="Antonin V."/>
            <person name="Barry K.W."/>
            <person name="Bougher N.L."/>
            <person name="Buchanan P."/>
            <person name="Buyck B."/>
            <person name="Bense V."/>
            <person name="Catcheside P."/>
            <person name="Chovatia M."/>
            <person name="Cooper J."/>
            <person name="Damon W."/>
            <person name="Desjardin D."/>
            <person name="Finy P."/>
            <person name="Geml J."/>
            <person name="Haridas S."/>
            <person name="Hughes K."/>
            <person name="Justo A."/>
            <person name="Karasinski D."/>
            <person name="Kautmanova I."/>
            <person name="Kiss B."/>
            <person name="Kocsube S."/>
            <person name="Kotiranta H."/>
            <person name="LaButti K.M."/>
            <person name="Lechner B.E."/>
            <person name="Liimatainen K."/>
            <person name="Lipzen A."/>
            <person name="Lukacs Z."/>
            <person name="Mihaltcheva S."/>
            <person name="Morgado L.N."/>
            <person name="Niskanen T."/>
            <person name="Noordeloos M.E."/>
            <person name="Ohm R.A."/>
            <person name="Ortiz-Santana B."/>
            <person name="Ovrebo C."/>
            <person name="Racz N."/>
            <person name="Riley R."/>
            <person name="Savchenko A."/>
            <person name="Shiryaev A."/>
            <person name="Soop K."/>
            <person name="Spirin V."/>
            <person name="Szebenyi C."/>
            <person name="Tomsovsky M."/>
            <person name="Tulloss R.E."/>
            <person name="Uehling J."/>
            <person name="Grigoriev I.V."/>
            <person name="Vagvolgyi C."/>
            <person name="Papp T."/>
            <person name="Martin F.M."/>
            <person name="Miettinen O."/>
            <person name="Hibbett D.S."/>
            <person name="Nagy L.G."/>
        </authorList>
    </citation>
    <scope>NUCLEOTIDE SEQUENCE [LARGE SCALE GENOMIC DNA]</scope>
    <source>
        <strain evidence="1 2">NL-1719</strain>
    </source>
</reference>
<organism evidence="1 2">
    <name type="scientific">Pluteus cervinus</name>
    <dbReference type="NCBI Taxonomy" id="181527"/>
    <lineage>
        <taxon>Eukaryota</taxon>
        <taxon>Fungi</taxon>
        <taxon>Dikarya</taxon>
        <taxon>Basidiomycota</taxon>
        <taxon>Agaricomycotina</taxon>
        <taxon>Agaricomycetes</taxon>
        <taxon>Agaricomycetidae</taxon>
        <taxon>Agaricales</taxon>
        <taxon>Pluteineae</taxon>
        <taxon>Pluteaceae</taxon>
        <taxon>Pluteus</taxon>
    </lineage>
</organism>
<name>A0ACD3A2J4_9AGAR</name>
<evidence type="ECO:0000313" key="1">
    <source>
        <dbReference type="EMBL" id="TFK59866.1"/>
    </source>
</evidence>
<protein>
    <submittedName>
        <fullName evidence="1">Uncharacterized protein</fullName>
    </submittedName>
</protein>
<dbReference type="Proteomes" id="UP000308600">
    <property type="component" value="Unassembled WGS sequence"/>
</dbReference>
<dbReference type="EMBL" id="ML208877">
    <property type="protein sequence ID" value="TFK59866.1"/>
    <property type="molecule type" value="Genomic_DNA"/>
</dbReference>
<evidence type="ECO:0000313" key="2">
    <source>
        <dbReference type="Proteomes" id="UP000308600"/>
    </source>
</evidence>
<accession>A0ACD3A2J4</accession>